<dbReference type="RefSeq" id="WP_157525333.1">
    <property type="nucleotide sequence ID" value="NZ_CP066775.1"/>
</dbReference>
<dbReference type="Gene3D" id="3.50.50.60">
    <property type="entry name" value="FAD/NAD(P)-binding domain"/>
    <property type="match status" value="1"/>
</dbReference>
<dbReference type="InterPro" id="IPR002937">
    <property type="entry name" value="Amino_oxidase"/>
</dbReference>
<evidence type="ECO:0000313" key="9">
    <source>
        <dbReference type="Proteomes" id="UP000429232"/>
    </source>
</evidence>
<evidence type="ECO:0000259" key="7">
    <source>
        <dbReference type="Pfam" id="PF01593"/>
    </source>
</evidence>
<feature type="domain" description="Amine oxidase" evidence="7">
    <location>
        <begin position="12"/>
        <end position="415"/>
    </location>
</feature>
<evidence type="ECO:0000256" key="5">
    <source>
        <dbReference type="ARBA" id="ARBA00023070"/>
    </source>
</evidence>
<reference evidence="8 9" key="1">
    <citation type="submission" date="2020-12" db="EMBL/GenBank/DDBJ databases">
        <title>HMF7856_wgs.fasta genome submission.</title>
        <authorList>
            <person name="Kang H."/>
            <person name="Kim H."/>
            <person name="Joh K."/>
        </authorList>
    </citation>
    <scope>NUCLEOTIDE SEQUENCE [LARGE SCALE GENOMIC DNA]</scope>
    <source>
        <strain evidence="8 9">HMF7856</strain>
    </source>
</reference>
<dbReference type="Pfam" id="PF01593">
    <property type="entry name" value="Amino_oxidase"/>
    <property type="match status" value="1"/>
</dbReference>
<dbReference type="InterPro" id="IPR036188">
    <property type="entry name" value="FAD/NAD-bd_sf"/>
</dbReference>
<dbReference type="KEGG" id="mgik:GO620_010690"/>
<evidence type="ECO:0000313" key="8">
    <source>
        <dbReference type="EMBL" id="QQL48648.1"/>
    </source>
</evidence>
<name>A0A6I4I1A7_9SPHI</name>
<keyword evidence="9" id="KW-1185">Reference proteome</keyword>
<dbReference type="InterPro" id="IPR050281">
    <property type="entry name" value="Flavin_monoamine_oxidase"/>
</dbReference>
<comment type="catalytic activity">
    <reaction evidence="6">
        <text>L-tryptophan + O2 = indole-3-acetamide + CO2 + H2O</text>
        <dbReference type="Rhea" id="RHEA:16165"/>
        <dbReference type="ChEBI" id="CHEBI:15377"/>
        <dbReference type="ChEBI" id="CHEBI:15379"/>
        <dbReference type="ChEBI" id="CHEBI:16031"/>
        <dbReference type="ChEBI" id="CHEBI:16526"/>
        <dbReference type="ChEBI" id="CHEBI:57912"/>
        <dbReference type="EC" id="1.13.12.3"/>
    </reaction>
</comment>
<dbReference type="EMBL" id="CP066775">
    <property type="protein sequence ID" value="QQL48648.1"/>
    <property type="molecule type" value="Genomic_DNA"/>
</dbReference>
<accession>A0A6I4I1A7</accession>
<comment type="similarity">
    <text evidence="2">Belongs to the tryptophan 2-monooxygenase family.</text>
</comment>
<dbReference type="GO" id="GO:0009851">
    <property type="term" value="P:auxin biosynthetic process"/>
    <property type="evidence" value="ECO:0007669"/>
    <property type="project" value="UniProtKB-KW"/>
</dbReference>
<evidence type="ECO:0000256" key="1">
    <source>
        <dbReference type="ARBA" id="ARBA00004814"/>
    </source>
</evidence>
<dbReference type="SUPFAM" id="SSF51905">
    <property type="entry name" value="FAD/NAD(P)-binding domain"/>
    <property type="match status" value="1"/>
</dbReference>
<comment type="pathway">
    <text evidence="1">Plant hormone metabolism; auxin biosynthesis.</text>
</comment>
<dbReference type="PANTHER" id="PTHR10742">
    <property type="entry name" value="FLAVIN MONOAMINE OXIDASE"/>
    <property type="match status" value="1"/>
</dbReference>
<evidence type="ECO:0000256" key="2">
    <source>
        <dbReference type="ARBA" id="ARBA00005833"/>
    </source>
</evidence>
<dbReference type="SUPFAM" id="SSF54373">
    <property type="entry name" value="FAD-linked reductases, C-terminal domain"/>
    <property type="match status" value="1"/>
</dbReference>
<proteinExistence type="inferred from homology"/>
<evidence type="ECO:0000256" key="3">
    <source>
        <dbReference type="ARBA" id="ARBA00012535"/>
    </source>
</evidence>
<dbReference type="Proteomes" id="UP000429232">
    <property type="component" value="Chromosome"/>
</dbReference>
<dbReference type="EC" id="1.13.12.3" evidence="3"/>
<evidence type="ECO:0000256" key="4">
    <source>
        <dbReference type="ARBA" id="ARBA00017871"/>
    </source>
</evidence>
<dbReference type="AlphaFoldDB" id="A0A6I4I1A7"/>
<dbReference type="GO" id="GO:0050361">
    <property type="term" value="F:tryptophan 2-monooxygenase activity"/>
    <property type="evidence" value="ECO:0007669"/>
    <property type="project" value="UniProtKB-EC"/>
</dbReference>
<dbReference type="PANTHER" id="PTHR10742:SF410">
    <property type="entry name" value="LYSINE-SPECIFIC HISTONE DEMETHYLASE 2"/>
    <property type="match status" value="1"/>
</dbReference>
<protein>
    <recommendedName>
        <fullName evidence="4">Tryptophan 2-monooxygenase</fullName>
        <ecNumber evidence="3">1.13.12.3</ecNumber>
    </recommendedName>
</protein>
<evidence type="ECO:0000256" key="6">
    <source>
        <dbReference type="ARBA" id="ARBA00047321"/>
    </source>
</evidence>
<keyword evidence="5" id="KW-0073">Auxin biosynthesis</keyword>
<organism evidence="8 9">
    <name type="scientific">Mucilaginibacter ginkgonis</name>
    <dbReference type="NCBI Taxonomy" id="2682091"/>
    <lineage>
        <taxon>Bacteria</taxon>
        <taxon>Pseudomonadati</taxon>
        <taxon>Bacteroidota</taxon>
        <taxon>Sphingobacteriia</taxon>
        <taxon>Sphingobacteriales</taxon>
        <taxon>Sphingobacteriaceae</taxon>
        <taxon>Mucilaginibacter</taxon>
    </lineage>
</organism>
<sequence length="424" mass="47112">MEDILILGAGAAGLMAGRLLVKAGYKVTILEARDRIGGRIHTIYDQFGKTELGAEFVHGDLPVTLNLLKEAGIKYHAASGEMLHLDNGRLTEEGNEIDGWDELMDKMNGLKEDMNLADLLTVYFAGEEHEPLRDQAKRYVSGFDTADPADVSVFALCEEWQNEDEGAQHRLNYGYLEMINYLADEITSAGGQIILEAEVKDCNWSKDKVTVKTSNSESYKARKLIIALPLGVLKSDNALTFTPPIHSQQQAFRQIGFGAIIKVLLRFNTRFWEKLHDEDLSGALFFMSKEEIPTWWSQAPKHEALLTGWLGGNPARELTDASDEDILEKSLESLSNIFDLTVKELKEQMQSWHVANWTADPYTLGSYAYDMVGSDDAREILTSAIEDTIYFAGEYLYHGPAMGTVEAALTSAAAVATNIIDKSK</sequence>
<gene>
    <name evidence="8" type="ORF">GO620_010690</name>
</gene>